<dbReference type="Proteomes" id="UP000192796">
    <property type="component" value="Unassembled WGS sequence"/>
</dbReference>
<reference evidence="1 2" key="1">
    <citation type="submission" date="2016-03" db="EMBL/GenBank/DDBJ databases">
        <title>Niastella vici sp. nov., isolated from farmland soil.</title>
        <authorList>
            <person name="Chen L."/>
            <person name="Wang D."/>
            <person name="Yang S."/>
            <person name="Wang G."/>
        </authorList>
    </citation>
    <scope>NUCLEOTIDE SEQUENCE [LARGE SCALE GENOMIC DNA]</scope>
    <source>
        <strain evidence="1 2">DJ57</strain>
    </source>
</reference>
<sequence length="221" mass="26280">MIACQGLFLLTLFFNYLREKCMKYSSQLTEISQVYKLIVQEIEQNPSEANEGKWIERSFGLVVKTWLNIEEMISNYQFSEREEELYFYKNLKPEFIGLIEYFTLLYKSVVFQPDDSMKKVAYWKHELKSCRELVGIYNSGCQYYEQHLSNLDIYFLEQTNQQPLLFGLNISRVNVTDTSYSYLRGRLIAMKKYEAFILGKLHENTDSLENQLFFDRHSSAN</sequence>
<comment type="caution">
    <text evidence="1">The sequence shown here is derived from an EMBL/GenBank/DDBJ whole genome shotgun (WGS) entry which is preliminary data.</text>
</comment>
<dbReference type="InterPro" id="IPR018534">
    <property type="entry name" value="Tet_reg_excision_RteC"/>
</dbReference>
<evidence type="ECO:0000313" key="1">
    <source>
        <dbReference type="EMBL" id="OQP61138.1"/>
    </source>
</evidence>
<keyword evidence="2" id="KW-1185">Reference proteome</keyword>
<protein>
    <submittedName>
        <fullName evidence="1">Uncharacterized protein</fullName>
    </submittedName>
</protein>
<dbReference type="Pfam" id="PF09357">
    <property type="entry name" value="RteC"/>
    <property type="match status" value="1"/>
</dbReference>
<dbReference type="EMBL" id="LVYD01000058">
    <property type="protein sequence ID" value="OQP61138.1"/>
    <property type="molecule type" value="Genomic_DNA"/>
</dbReference>
<accession>A0A1V9FS43</accession>
<dbReference type="AlphaFoldDB" id="A0A1V9FS43"/>
<dbReference type="STRING" id="1703345.A3860_05315"/>
<gene>
    <name evidence="1" type="ORF">A3860_05315</name>
</gene>
<evidence type="ECO:0000313" key="2">
    <source>
        <dbReference type="Proteomes" id="UP000192796"/>
    </source>
</evidence>
<proteinExistence type="predicted"/>
<name>A0A1V9FS43_9BACT</name>
<organism evidence="1 2">
    <name type="scientific">Niastella vici</name>
    <dbReference type="NCBI Taxonomy" id="1703345"/>
    <lineage>
        <taxon>Bacteria</taxon>
        <taxon>Pseudomonadati</taxon>
        <taxon>Bacteroidota</taxon>
        <taxon>Chitinophagia</taxon>
        <taxon>Chitinophagales</taxon>
        <taxon>Chitinophagaceae</taxon>
        <taxon>Niastella</taxon>
    </lineage>
</organism>